<gene>
    <name evidence="1" type="ORF">BZL30_4767</name>
</gene>
<dbReference type="EMBL" id="MVBM01000004">
    <property type="protein sequence ID" value="OOK74080.1"/>
    <property type="molecule type" value="Genomic_DNA"/>
</dbReference>
<proteinExistence type="predicted"/>
<dbReference type="Proteomes" id="UP000189229">
    <property type="component" value="Unassembled WGS sequence"/>
</dbReference>
<comment type="caution">
    <text evidence="1">The sequence shown here is derived from an EMBL/GenBank/DDBJ whole genome shotgun (WGS) entry which is preliminary data.</text>
</comment>
<dbReference type="AlphaFoldDB" id="A0A1V3X4K8"/>
<sequence length="48" mass="5156">MRAVFGPAHNSQSRPWQTVPMAQITLHGNAINTVGELPAVGSSARRSR</sequence>
<evidence type="ECO:0000313" key="2">
    <source>
        <dbReference type="Proteomes" id="UP000189229"/>
    </source>
</evidence>
<protein>
    <submittedName>
        <fullName evidence="1">Uncharacterized protein</fullName>
    </submittedName>
</protein>
<evidence type="ECO:0000313" key="1">
    <source>
        <dbReference type="EMBL" id="OOK74080.1"/>
    </source>
</evidence>
<organism evidence="1 2">
    <name type="scientific">Mycobacterium kansasii</name>
    <dbReference type="NCBI Taxonomy" id="1768"/>
    <lineage>
        <taxon>Bacteria</taxon>
        <taxon>Bacillati</taxon>
        <taxon>Actinomycetota</taxon>
        <taxon>Actinomycetes</taxon>
        <taxon>Mycobacteriales</taxon>
        <taxon>Mycobacteriaceae</taxon>
        <taxon>Mycobacterium</taxon>
    </lineage>
</organism>
<reference evidence="1 2" key="1">
    <citation type="submission" date="2017-02" db="EMBL/GenBank/DDBJ databases">
        <title>Complete genome sequences of Mycobacterium kansasii strains isolated from rhesus macaques.</title>
        <authorList>
            <person name="Panda A."/>
            <person name="Nagaraj S."/>
            <person name="Zhao X."/>
            <person name="Tettelin H."/>
            <person name="Detolla L.J."/>
        </authorList>
    </citation>
    <scope>NUCLEOTIDE SEQUENCE [LARGE SCALE GENOMIC DNA]</scope>
    <source>
        <strain evidence="1 2">11-3813</strain>
    </source>
</reference>
<accession>A0A1V3X4K8</accession>
<name>A0A1V3X4K8_MYCKA</name>